<dbReference type="InterPro" id="IPR013737">
    <property type="entry name" value="Bac_rhamnosid_N"/>
</dbReference>
<dbReference type="Gene3D" id="1.50.10.10">
    <property type="match status" value="1"/>
</dbReference>
<evidence type="ECO:0000259" key="4">
    <source>
        <dbReference type="Pfam" id="PF05592"/>
    </source>
</evidence>
<dbReference type="GO" id="GO:0005975">
    <property type="term" value="P:carbohydrate metabolic process"/>
    <property type="evidence" value="ECO:0007669"/>
    <property type="project" value="InterPro"/>
</dbReference>
<feature type="domain" description="Bacterial alpha-L-rhamnosidase N-terminal" evidence="5">
    <location>
        <begin position="183"/>
        <end position="352"/>
    </location>
</feature>
<dbReference type="InterPro" id="IPR016007">
    <property type="entry name" value="Alpha_rhamnosid"/>
</dbReference>
<dbReference type="Gene3D" id="2.60.420.10">
    <property type="entry name" value="Maltose phosphorylase, domain 3"/>
    <property type="match status" value="1"/>
</dbReference>
<dbReference type="Pfam" id="PF17389">
    <property type="entry name" value="Bac_rhamnosid6H"/>
    <property type="match status" value="1"/>
</dbReference>
<name>A0A174PM77_BACUN</name>
<dbReference type="Gene3D" id="2.60.120.260">
    <property type="entry name" value="Galactose-binding domain-like"/>
    <property type="match status" value="2"/>
</dbReference>
<protein>
    <recommendedName>
        <fullName evidence="2">alpha-L-rhamnosidase</fullName>
        <ecNumber evidence="2">3.2.1.40</ecNumber>
    </recommendedName>
</protein>
<evidence type="ECO:0000259" key="5">
    <source>
        <dbReference type="Pfam" id="PF08531"/>
    </source>
</evidence>
<dbReference type="EMBL" id="CZBF01000002">
    <property type="protein sequence ID" value="CUP60661.1"/>
    <property type="molecule type" value="Genomic_DNA"/>
</dbReference>
<evidence type="ECO:0000259" key="6">
    <source>
        <dbReference type="Pfam" id="PF17389"/>
    </source>
</evidence>
<evidence type="ECO:0000259" key="7">
    <source>
        <dbReference type="Pfam" id="PF17390"/>
    </source>
</evidence>
<dbReference type="Pfam" id="PF17390">
    <property type="entry name" value="Bac_rhamnosid_C"/>
    <property type="match status" value="1"/>
</dbReference>
<feature type="domain" description="Alpha-L-rhamnosidase C-terminal" evidence="7">
    <location>
        <begin position="800"/>
        <end position="877"/>
    </location>
</feature>
<dbReference type="PANTHER" id="PTHR33307">
    <property type="entry name" value="ALPHA-RHAMNOSIDASE (EUROFUNG)"/>
    <property type="match status" value="1"/>
</dbReference>
<evidence type="ECO:0000313" key="8">
    <source>
        <dbReference type="EMBL" id="CUP60661.1"/>
    </source>
</evidence>
<dbReference type="AlphaFoldDB" id="A0A174PM77"/>
<keyword evidence="3" id="KW-0378">Hydrolase</keyword>
<dbReference type="EC" id="3.2.1.40" evidence="2"/>
<feature type="domain" description="Alpha-L-rhamnosidase six-hairpin glycosidase" evidence="6">
    <location>
        <begin position="463"/>
        <end position="798"/>
    </location>
</feature>
<dbReference type="Pfam" id="PF08531">
    <property type="entry name" value="Bac_rhamnosid_N"/>
    <property type="match status" value="1"/>
</dbReference>
<dbReference type="InterPro" id="IPR012341">
    <property type="entry name" value="6hp_glycosidase-like_sf"/>
</dbReference>
<dbReference type="PANTHER" id="PTHR33307:SF6">
    <property type="entry name" value="ALPHA-RHAMNOSIDASE (EUROFUNG)-RELATED"/>
    <property type="match status" value="1"/>
</dbReference>
<evidence type="ECO:0000256" key="3">
    <source>
        <dbReference type="ARBA" id="ARBA00022801"/>
    </source>
</evidence>
<comment type="catalytic activity">
    <reaction evidence="1">
        <text>Hydrolysis of terminal non-reducing alpha-L-rhamnose residues in alpha-L-rhamnosides.</text>
        <dbReference type="EC" id="3.2.1.40"/>
    </reaction>
</comment>
<dbReference type="Gene3D" id="2.60.40.10">
    <property type="entry name" value="Immunoglobulins"/>
    <property type="match status" value="1"/>
</dbReference>
<dbReference type="SUPFAM" id="SSF48208">
    <property type="entry name" value="Six-hairpin glycosidases"/>
    <property type="match status" value="1"/>
</dbReference>
<dbReference type="InterPro" id="IPR035396">
    <property type="entry name" value="Bac_rhamnosid6H"/>
</dbReference>
<gene>
    <name evidence="8" type="ORF">ERS852554_01187</name>
</gene>
<dbReference type="InterPro" id="IPR008902">
    <property type="entry name" value="Rhamnosid_concanavalin"/>
</dbReference>
<dbReference type="InterPro" id="IPR013783">
    <property type="entry name" value="Ig-like_fold"/>
</dbReference>
<reference evidence="8 9" key="1">
    <citation type="submission" date="2015-09" db="EMBL/GenBank/DDBJ databases">
        <authorList>
            <consortium name="Pathogen Informatics"/>
        </authorList>
    </citation>
    <scope>NUCLEOTIDE SEQUENCE [LARGE SCALE GENOMIC DNA]</scope>
    <source>
        <strain evidence="8 9">2789STDY5834942</strain>
    </source>
</reference>
<dbReference type="InterPro" id="IPR035398">
    <property type="entry name" value="Bac_rhamnosid_C"/>
</dbReference>
<dbReference type="Proteomes" id="UP000095788">
    <property type="component" value="Unassembled WGS sequence"/>
</dbReference>
<proteinExistence type="predicted"/>
<organism evidence="8 9">
    <name type="scientific">Bacteroides uniformis</name>
    <dbReference type="NCBI Taxonomy" id="820"/>
    <lineage>
        <taxon>Bacteria</taxon>
        <taxon>Pseudomonadati</taxon>
        <taxon>Bacteroidota</taxon>
        <taxon>Bacteroidia</taxon>
        <taxon>Bacteroidales</taxon>
        <taxon>Bacteroidaceae</taxon>
        <taxon>Bacteroides</taxon>
    </lineage>
</organism>
<feature type="domain" description="Alpha-L-rhamnosidase concanavalin-like" evidence="4">
    <location>
        <begin position="362"/>
        <end position="457"/>
    </location>
</feature>
<sequence length="897" mass="101181">MYLFEDSFSYGYLFFSNSIVMKKILFLLLFCLLGFQYSLAGPILLEDLRCENLKNPLGIDNITPHFSWKVLCDIPMSQEYYEIQVGADSLELSRGKADLWNSGKTKSCASVMIPYQGKDLKSRQLCYWRVRVGNEKGELSEWSPIQRFAIGILGNDNLQGKFISLDGGNVDSPLLRKSFTVDKPSTTFLYVNSLGYHEVYINGKKVDSSVLSPAVSQLDKRSLVVTYDITSFLKSGKNEILLWLGKGWYKKTTFKAEHDGPVVRADLSTLKDGKWKKLLTTDVTWMGRESGYADMGTWNALRFGGERIDARMLPAGLTARELDKLQWKSAVEVCVNDRKATPQMCSANKIQETLTAKSITALGNNTWLVDMGKVLTGWFELQTPQLPEGHEITAVYSDFMKADGSIEEQGESDLYIASGKNGDKFCNKFHHHAFRYIKISNLPYHPQPSQIKAYLVHGDYRPASTFVCSDVDLNAIHDMVNYTLRCLTFSGYMVDCPHLERAGYGGDGNSSTQAFQTMYDAAPTYMNWLQAWGDVMQEDGGLPHVAPAGGGGGGPYWCGFIVLAPWRTYVNYGDSRLLERYYDNMKKWFGYVDRYTVNGLLKRWPDTTYRDWYLGDWLAPIGVDSGNQMSIDLVNNCFVSDCLDAMCKIATALGRKDEAEGFAVRKEKLNVLIHQTFYNDEENIYATGSQLDMSYPMLVGAVPDALYDKVKQEMLARSAGQYKGHIAVGLVGVPILTDWVIRNKEADFMYDMLKQPDYPGYLHMLNNNATTTWEYWNGERSRVHNCYNGIANWFYQAVGGIRADEKQPGYRHVFIEPQIPQGVTWANTTKESPYGTIIVNWKLQDDCLMMHVVLPVGVEASVAIPSNANKGVVNGQEVKLDKQYLELGTGTYDIEIR</sequence>
<dbReference type="InterPro" id="IPR008928">
    <property type="entry name" value="6-hairpin_glycosidase_sf"/>
</dbReference>
<dbReference type="GO" id="GO:0030596">
    <property type="term" value="F:alpha-L-rhamnosidase activity"/>
    <property type="evidence" value="ECO:0007669"/>
    <property type="project" value="UniProtKB-EC"/>
</dbReference>
<dbReference type="Pfam" id="PF05592">
    <property type="entry name" value="Bac_rhamnosid"/>
    <property type="match status" value="1"/>
</dbReference>
<evidence type="ECO:0000256" key="1">
    <source>
        <dbReference type="ARBA" id="ARBA00001445"/>
    </source>
</evidence>
<dbReference type="Pfam" id="PF25788">
    <property type="entry name" value="Ig_Rha78A_N"/>
    <property type="match status" value="1"/>
</dbReference>
<evidence type="ECO:0000313" key="9">
    <source>
        <dbReference type="Proteomes" id="UP000095788"/>
    </source>
</evidence>
<evidence type="ECO:0000256" key="2">
    <source>
        <dbReference type="ARBA" id="ARBA00012652"/>
    </source>
</evidence>
<dbReference type="PIRSF" id="PIRSF010631">
    <property type="entry name" value="A-rhamnsds"/>
    <property type="match status" value="1"/>
</dbReference>
<accession>A0A174PM77</accession>